<dbReference type="Pfam" id="PF12505">
    <property type="entry name" value="DUF3712"/>
    <property type="match status" value="1"/>
</dbReference>
<gene>
    <name evidence="2" type="ORF">TRUGW13939_08613</name>
</gene>
<organism evidence="2 3">
    <name type="scientific">Talaromyces rugulosus</name>
    <name type="common">Penicillium rugulosum</name>
    <dbReference type="NCBI Taxonomy" id="121627"/>
    <lineage>
        <taxon>Eukaryota</taxon>
        <taxon>Fungi</taxon>
        <taxon>Dikarya</taxon>
        <taxon>Ascomycota</taxon>
        <taxon>Pezizomycotina</taxon>
        <taxon>Eurotiomycetes</taxon>
        <taxon>Eurotiomycetidae</taxon>
        <taxon>Eurotiales</taxon>
        <taxon>Trichocomaceae</taxon>
        <taxon>Talaromyces</taxon>
        <taxon>Talaromyces sect. Islandici</taxon>
    </lineage>
</organism>
<keyword evidence="1" id="KW-1133">Transmembrane helix</keyword>
<dbReference type="AlphaFoldDB" id="A0A7H8R787"/>
<proteinExistence type="predicted"/>
<keyword evidence="3" id="KW-1185">Reference proteome</keyword>
<dbReference type="InterPro" id="IPR022185">
    <property type="entry name" value="DUF3712"/>
</dbReference>
<keyword evidence="1" id="KW-0472">Membrane</keyword>
<evidence type="ECO:0000313" key="2">
    <source>
        <dbReference type="EMBL" id="QKX61465.1"/>
    </source>
</evidence>
<dbReference type="GeneID" id="55996101"/>
<dbReference type="KEGG" id="trg:TRUGW13939_08613"/>
<name>A0A7H8R787_TALRU</name>
<evidence type="ECO:0000313" key="3">
    <source>
        <dbReference type="Proteomes" id="UP000509510"/>
    </source>
</evidence>
<sequence>MSSFLEKNADSSKKWIKEHKYVVGFSSMPQYPAATLAAKGSKNKGIDIEHVETVEKPSEKENKKSRVQKVKRHYRRFWCCYLVGGIIFLAIFLPLFFIYVFPAIAQLMVDNATLPIYSAIIMTPQPDNVTVSLQAGLTVPAGISVALDPITLYLFNRNVTPIQPYVAVSLPEQHLKGNAHIDISNQTVTILDKNQFIAFLTNAVYGEKFTLSARGSTKAHLGALKASLTLDKDVELNGLDSLSGFSIESAKLVPKESDGTNLRGVAVLPNHSIVTFALGNVTLNLNVGDLLIGQGLIENVVLTPGNNTVDIKGSLSIATVIDNLASILSTEKSAISNGDLQLSASGNTTIYEGTHISYYEEILNHLVLTTQIPILDVISDTLKGLLDSNTTLSGLLNGTNETLESDISGKLANISDLFDASDLMS</sequence>
<dbReference type="Proteomes" id="UP000509510">
    <property type="component" value="Chromosome V"/>
</dbReference>
<accession>A0A7H8R787</accession>
<keyword evidence="1" id="KW-0812">Transmembrane</keyword>
<dbReference type="PANTHER" id="PTHR35895">
    <property type="entry name" value="CHROMOSOME 16, WHOLE GENOME SHOTGUN SEQUENCE"/>
    <property type="match status" value="1"/>
</dbReference>
<dbReference type="InterPro" id="IPR046368">
    <property type="entry name" value="Tag1"/>
</dbReference>
<dbReference type="EMBL" id="CP055902">
    <property type="protein sequence ID" value="QKX61465.1"/>
    <property type="molecule type" value="Genomic_DNA"/>
</dbReference>
<dbReference type="OrthoDB" id="10039566at2759"/>
<protein>
    <submittedName>
        <fullName evidence="2">Uncharacterized protein</fullName>
    </submittedName>
</protein>
<feature type="transmembrane region" description="Helical" evidence="1">
    <location>
        <begin position="78"/>
        <end position="101"/>
    </location>
</feature>
<dbReference type="PANTHER" id="PTHR35895:SF2">
    <property type="match status" value="1"/>
</dbReference>
<dbReference type="RefSeq" id="XP_035347639.1">
    <property type="nucleotide sequence ID" value="XM_035491746.1"/>
</dbReference>
<dbReference type="GO" id="GO:0000329">
    <property type="term" value="C:fungal-type vacuole membrane"/>
    <property type="evidence" value="ECO:0007669"/>
    <property type="project" value="InterPro"/>
</dbReference>
<evidence type="ECO:0000256" key="1">
    <source>
        <dbReference type="SAM" id="Phobius"/>
    </source>
</evidence>
<reference evidence="3" key="1">
    <citation type="submission" date="2020-06" db="EMBL/GenBank/DDBJ databases">
        <title>A chromosome-scale genome assembly of Talaromyces rugulosus W13939.</title>
        <authorList>
            <person name="Wang B."/>
            <person name="Guo L."/>
            <person name="Ye K."/>
            <person name="Wang L."/>
        </authorList>
    </citation>
    <scope>NUCLEOTIDE SEQUENCE [LARGE SCALE GENOMIC DNA]</scope>
    <source>
        <strain evidence="3">W13939</strain>
    </source>
</reference>